<evidence type="ECO:0000313" key="2">
    <source>
        <dbReference type="EMBL" id="MBD2596518.1"/>
    </source>
</evidence>
<organism evidence="2 3">
    <name type="scientific">Nostoc spongiaeforme FACHB-130</name>
    <dbReference type="NCBI Taxonomy" id="1357510"/>
    <lineage>
        <taxon>Bacteria</taxon>
        <taxon>Bacillati</taxon>
        <taxon>Cyanobacteriota</taxon>
        <taxon>Cyanophyceae</taxon>
        <taxon>Nostocales</taxon>
        <taxon>Nostocaceae</taxon>
        <taxon>Nostoc</taxon>
    </lineage>
</organism>
<dbReference type="Proteomes" id="UP000603457">
    <property type="component" value="Unassembled WGS sequence"/>
</dbReference>
<feature type="domain" description="Effector-associated" evidence="1">
    <location>
        <begin position="58"/>
        <end position="190"/>
    </location>
</feature>
<proteinExistence type="predicted"/>
<reference evidence="2 3" key="1">
    <citation type="journal article" date="2020" name="ISME J.">
        <title>Comparative genomics reveals insights into cyanobacterial evolution and habitat adaptation.</title>
        <authorList>
            <person name="Chen M.Y."/>
            <person name="Teng W.K."/>
            <person name="Zhao L."/>
            <person name="Hu C.X."/>
            <person name="Zhou Y.K."/>
            <person name="Han B.P."/>
            <person name="Song L.R."/>
            <person name="Shu W.S."/>
        </authorList>
    </citation>
    <scope>NUCLEOTIDE SEQUENCE [LARGE SCALE GENOMIC DNA]</scope>
    <source>
        <strain evidence="2 3">FACHB-130</strain>
    </source>
</reference>
<protein>
    <recommendedName>
        <fullName evidence="1">Effector-associated domain-containing protein</fullName>
    </recommendedName>
</protein>
<dbReference type="Pfam" id="PF19959">
    <property type="entry name" value="EAD4"/>
    <property type="match status" value="1"/>
</dbReference>
<comment type="caution">
    <text evidence="2">The sequence shown here is derived from an EMBL/GenBank/DDBJ whole genome shotgun (WGS) entry which is preliminary data.</text>
</comment>
<dbReference type="EMBL" id="JACJTB010000028">
    <property type="protein sequence ID" value="MBD2596518.1"/>
    <property type="molecule type" value="Genomic_DNA"/>
</dbReference>
<evidence type="ECO:0000259" key="1">
    <source>
        <dbReference type="Pfam" id="PF19959"/>
    </source>
</evidence>
<dbReference type="RefSeq" id="WP_190969247.1">
    <property type="nucleotide sequence ID" value="NZ_JACJTB010000028.1"/>
</dbReference>
<sequence length="476" mass="55574">MGYKPRQSPKLKNFAKSLKILQYNVKLGFGLVTNYPKPKLFYLNLLILSGSTLKLTWGKQIRDRAELILRVLLLAAKHGEKCYLPEKSSFDQELNLHILEFDTTIENLLALTDKYSANIKNNIYENFKRLGTQNNHINKLLRRIHEIDIIDDKRKDNKQGSNRWIFSLKLPHDKDKIDENLQHLHSQWTKKSPEKSKALAEKNKLITDNAQSTNKFIGRINEDIAQLISSLDCKSQKEMFLEKVCNENNGNRRGCFIIKAEKAIQPWFLWCLTKLIGDSEDAKIIRANIDFLVRQNFDNYFWQTFANSVGVKDNLDRRMVIEKLTEFHKTSSVVIVINNFDDLADTHFHALINFRNELFTEISNISRTTLQKIKLWFVIFLVSSNNSDINFINNNNQNTEYPIELKLREIQALEVENWLNVNQKALKKSNYNLEIGYEIVVASPTNPHSLIDELCKYVFNLNKGILGIEDYWSRFK</sequence>
<evidence type="ECO:0000313" key="3">
    <source>
        <dbReference type="Proteomes" id="UP000603457"/>
    </source>
</evidence>
<name>A0ABR8FZX9_9NOSO</name>
<gene>
    <name evidence="2" type="ORF">H6G74_19590</name>
</gene>
<accession>A0ABR8FZX9</accession>
<keyword evidence="3" id="KW-1185">Reference proteome</keyword>
<dbReference type="InterPro" id="IPR045434">
    <property type="entry name" value="EAD4"/>
</dbReference>